<evidence type="ECO:0000259" key="8">
    <source>
        <dbReference type="PROSITE" id="PS51746"/>
    </source>
</evidence>
<dbReference type="SMART" id="SM00331">
    <property type="entry name" value="PP2C_SIG"/>
    <property type="match status" value="1"/>
</dbReference>
<comment type="caution">
    <text evidence="9">The sequence shown here is derived from an EMBL/GenBank/DDBJ whole genome shotgun (WGS) entry which is preliminary data.</text>
</comment>
<dbReference type="AlphaFoldDB" id="A0AAU9IWP2"/>
<keyword evidence="2" id="KW-0479">Metal-binding</keyword>
<dbReference type="InterPro" id="IPR000222">
    <property type="entry name" value="PP2C_BS"/>
</dbReference>
<feature type="region of interest" description="Disordered" evidence="7">
    <location>
        <begin position="1"/>
        <end position="29"/>
    </location>
</feature>
<evidence type="ECO:0000256" key="5">
    <source>
        <dbReference type="ARBA" id="ARBA00023136"/>
    </source>
</evidence>
<dbReference type="SMART" id="SM00332">
    <property type="entry name" value="PP2Cc"/>
    <property type="match status" value="1"/>
</dbReference>
<dbReference type="GO" id="GO:0046872">
    <property type="term" value="F:metal ion binding"/>
    <property type="evidence" value="ECO:0007669"/>
    <property type="project" value="UniProtKB-KW"/>
</dbReference>
<dbReference type="InterPro" id="IPR036457">
    <property type="entry name" value="PPM-type-like_dom_sf"/>
</dbReference>
<dbReference type="PANTHER" id="PTHR13832:SF827">
    <property type="entry name" value="PROTEIN PHOSPHATASE 1L"/>
    <property type="match status" value="1"/>
</dbReference>
<protein>
    <recommendedName>
        <fullName evidence="8">PPM-type phosphatase domain-containing protein</fullName>
    </recommendedName>
</protein>
<evidence type="ECO:0000256" key="1">
    <source>
        <dbReference type="ARBA" id="ARBA00004170"/>
    </source>
</evidence>
<evidence type="ECO:0000256" key="7">
    <source>
        <dbReference type="SAM" id="MobiDB-lite"/>
    </source>
</evidence>
<accession>A0AAU9IWP2</accession>
<dbReference type="InterPro" id="IPR001932">
    <property type="entry name" value="PPM-type_phosphatase-like_dom"/>
</dbReference>
<evidence type="ECO:0000256" key="6">
    <source>
        <dbReference type="RuleBase" id="RU003465"/>
    </source>
</evidence>
<sequence>MVTTYNSAYRSPGVMYQPTNPDDEYSPRANSVQNFSCKEESNHRYRPYMEDGHKIIDSYLGDPNQGFFAVYDGHGGSEAVDYCKNRLHEELKKALQEFSDDIPTAFNRCFKKIDDQLRLAGAATSGSTATVALIRKENHQKVLYVANVGDSKAIIVKSSGSEQLSYDHKGTDPGEIDRIVSNGGYLIRGRVAGQLAVTRALGDHHLKTSGVSYEPYVSRRVITPNELFLVMASDGLWDVVNDRELEGLRGRSSLEIGNSLMERAINGGSQDNICILTICF</sequence>
<dbReference type="Gene3D" id="3.60.40.10">
    <property type="entry name" value="PPM-type phosphatase domain"/>
    <property type="match status" value="1"/>
</dbReference>
<dbReference type="InterPro" id="IPR015655">
    <property type="entry name" value="PP2C"/>
</dbReference>
<comment type="similarity">
    <text evidence="6">Belongs to the PP2C family.</text>
</comment>
<dbReference type="SUPFAM" id="SSF81606">
    <property type="entry name" value="PP2C-like"/>
    <property type="match status" value="1"/>
</dbReference>
<name>A0AAU9IWP2_9CILI</name>
<reference evidence="9" key="1">
    <citation type="submission" date="2021-09" db="EMBL/GenBank/DDBJ databases">
        <authorList>
            <consortium name="AG Swart"/>
            <person name="Singh M."/>
            <person name="Singh A."/>
            <person name="Seah K."/>
            <person name="Emmerich C."/>
        </authorList>
    </citation>
    <scope>NUCLEOTIDE SEQUENCE</scope>
    <source>
        <strain evidence="9">ATCC30299</strain>
    </source>
</reference>
<evidence type="ECO:0000256" key="2">
    <source>
        <dbReference type="ARBA" id="ARBA00022723"/>
    </source>
</evidence>
<feature type="domain" description="PPM-type phosphatase" evidence="8">
    <location>
        <begin position="35"/>
        <end position="280"/>
    </location>
</feature>
<keyword evidence="5" id="KW-0472">Membrane</keyword>
<proteinExistence type="inferred from homology"/>
<evidence type="ECO:0000256" key="4">
    <source>
        <dbReference type="ARBA" id="ARBA00022912"/>
    </source>
</evidence>
<evidence type="ECO:0000256" key="3">
    <source>
        <dbReference type="ARBA" id="ARBA00022801"/>
    </source>
</evidence>
<gene>
    <name evidence="9" type="ORF">BSTOLATCC_MIC7539</name>
</gene>
<evidence type="ECO:0000313" key="9">
    <source>
        <dbReference type="EMBL" id="CAG9312743.1"/>
    </source>
</evidence>
<comment type="subcellular location">
    <subcellularLocation>
        <location evidence="1">Membrane</location>
        <topology evidence="1">Peripheral membrane protein</topology>
    </subcellularLocation>
</comment>
<keyword evidence="4 6" id="KW-0904">Protein phosphatase</keyword>
<dbReference type="PROSITE" id="PS01032">
    <property type="entry name" value="PPM_1"/>
    <property type="match status" value="1"/>
</dbReference>
<keyword evidence="10" id="KW-1185">Reference proteome</keyword>
<dbReference type="GO" id="GO:0016020">
    <property type="term" value="C:membrane"/>
    <property type="evidence" value="ECO:0007669"/>
    <property type="project" value="UniProtKB-SubCell"/>
</dbReference>
<dbReference type="Proteomes" id="UP001162131">
    <property type="component" value="Unassembled WGS sequence"/>
</dbReference>
<dbReference type="CDD" id="cd00143">
    <property type="entry name" value="PP2Cc"/>
    <property type="match status" value="1"/>
</dbReference>
<organism evidence="9 10">
    <name type="scientific">Blepharisma stoltei</name>
    <dbReference type="NCBI Taxonomy" id="1481888"/>
    <lineage>
        <taxon>Eukaryota</taxon>
        <taxon>Sar</taxon>
        <taxon>Alveolata</taxon>
        <taxon>Ciliophora</taxon>
        <taxon>Postciliodesmatophora</taxon>
        <taxon>Heterotrichea</taxon>
        <taxon>Heterotrichida</taxon>
        <taxon>Blepharismidae</taxon>
        <taxon>Blepharisma</taxon>
    </lineage>
</organism>
<dbReference type="GO" id="GO:0004722">
    <property type="term" value="F:protein serine/threonine phosphatase activity"/>
    <property type="evidence" value="ECO:0007669"/>
    <property type="project" value="InterPro"/>
</dbReference>
<dbReference type="Pfam" id="PF00481">
    <property type="entry name" value="PP2C"/>
    <property type="match status" value="1"/>
</dbReference>
<evidence type="ECO:0000313" key="10">
    <source>
        <dbReference type="Proteomes" id="UP001162131"/>
    </source>
</evidence>
<dbReference type="EMBL" id="CAJZBQ010000009">
    <property type="protein sequence ID" value="CAG9312743.1"/>
    <property type="molecule type" value="Genomic_DNA"/>
</dbReference>
<dbReference type="PANTHER" id="PTHR13832">
    <property type="entry name" value="PROTEIN PHOSPHATASE 2C"/>
    <property type="match status" value="1"/>
</dbReference>
<dbReference type="PROSITE" id="PS51746">
    <property type="entry name" value="PPM_2"/>
    <property type="match status" value="1"/>
</dbReference>
<keyword evidence="3 6" id="KW-0378">Hydrolase</keyword>